<dbReference type="Proteomes" id="UP000738349">
    <property type="component" value="Unassembled WGS sequence"/>
</dbReference>
<evidence type="ECO:0000313" key="6">
    <source>
        <dbReference type="Proteomes" id="UP000738349"/>
    </source>
</evidence>
<accession>A0A9P9J6F1</accession>
<reference evidence="5" key="1">
    <citation type="journal article" date="2021" name="Nat. Commun.">
        <title>Genetic determinants of endophytism in the Arabidopsis root mycobiome.</title>
        <authorList>
            <person name="Mesny F."/>
            <person name="Miyauchi S."/>
            <person name="Thiergart T."/>
            <person name="Pickel B."/>
            <person name="Atanasova L."/>
            <person name="Karlsson M."/>
            <person name="Huettel B."/>
            <person name="Barry K.W."/>
            <person name="Haridas S."/>
            <person name="Chen C."/>
            <person name="Bauer D."/>
            <person name="Andreopoulos W."/>
            <person name="Pangilinan J."/>
            <person name="LaButti K."/>
            <person name="Riley R."/>
            <person name="Lipzen A."/>
            <person name="Clum A."/>
            <person name="Drula E."/>
            <person name="Henrissat B."/>
            <person name="Kohler A."/>
            <person name="Grigoriev I.V."/>
            <person name="Martin F.M."/>
            <person name="Hacquard S."/>
        </authorList>
    </citation>
    <scope>NUCLEOTIDE SEQUENCE</scope>
    <source>
        <strain evidence="5">MPI-CAGE-AT-0147</strain>
    </source>
</reference>
<dbReference type="InterPro" id="IPR001911">
    <property type="entry name" value="Ribosomal_bS21"/>
</dbReference>
<organism evidence="5 6">
    <name type="scientific">Dactylonectria macrodidyma</name>
    <dbReference type="NCBI Taxonomy" id="307937"/>
    <lineage>
        <taxon>Eukaryota</taxon>
        <taxon>Fungi</taxon>
        <taxon>Dikarya</taxon>
        <taxon>Ascomycota</taxon>
        <taxon>Pezizomycotina</taxon>
        <taxon>Sordariomycetes</taxon>
        <taxon>Hypocreomycetidae</taxon>
        <taxon>Hypocreales</taxon>
        <taxon>Nectriaceae</taxon>
        <taxon>Dactylonectria</taxon>
    </lineage>
</organism>
<dbReference type="GO" id="GO:0003735">
    <property type="term" value="F:structural constituent of ribosome"/>
    <property type="evidence" value="ECO:0007669"/>
    <property type="project" value="InterPro"/>
</dbReference>
<dbReference type="Pfam" id="PF01165">
    <property type="entry name" value="Ribosomal_S21"/>
    <property type="match status" value="1"/>
</dbReference>
<evidence type="ECO:0000256" key="3">
    <source>
        <dbReference type="ARBA" id="ARBA00023274"/>
    </source>
</evidence>
<comment type="caution">
    <text evidence="5">The sequence shown here is derived from an EMBL/GenBank/DDBJ whole genome shotgun (WGS) entry which is preliminary data.</text>
</comment>
<evidence type="ECO:0000313" key="5">
    <source>
        <dbReference type="EMBL" id="KAH7146295.1"/>
    </source>
</evidence>
<evidence type="ECO:0008006" key="7">
    <source>
        <dbReference type="Google" id="ProtNLM"/>
    </source>
</evidence>
<dbReference type="GO" id="GO:0070124">
    <property type="term" value="P:mitochondrial translational initiation"/>
    <property type="evidence" value="ECO:0007669"/>
    <property type="project" value="TreeGrafter"/>
</dbReference>
<protein>
    <recommendedName>
        <fullName evidence="7">Ribosomal protein S21</fullName>
    </recommendedName>
</protein>
<gene>
    <name evidence="5" type="ORF">EDB81DRAFT_794813</name>
</gene>
<evidence type="ECO:0000256" key="1">
    <source>
        <dbReference type="ARBA" id="ARBA00006640"/>
    </source>
</evidence>
<dbReference type="GO" id="GO:0005763">
    <property type="term" value="C:mitochondrial small ribosomal subunit"/>
    <property type="evidence" value="ECO:0007669"/>
    <property type="project" value="TreeGrafter"/>
</dbReference>
<keyword evidence="6" id="KW-1185">Reference proteome</keyword>
<keyword evidence="3" id="KW-0687">Ribonucleoprotein</keyword>
<dbReference type="InterPro" id="IPR052837">
    <property type="entry name" value="Mitoribosomal_bS21"/>
</dbReference>
<dbReference type="PANTHER" id="PTHR41237">
    <property type="entry name" value="37S RIBOSOMAL PROTEIN MRP21, MITOCHONDRIAL"/>
    <property type="match status" value="1"/>
</dbReference>
<dbReference type="PANTHER" id="PTHR41237:SF1">
    <property type="entry name" value="SMALL RIBOSOMAL SUBUNIT PROTEIN BS21M"/>
    <property type="match status" value="1"/>
</dbReference>
<keyword evidence="2" id="KW-0689">Ribosomal protein</keyword>
<name>A0A9P9J6F1_9HYPO</name>
<feature type="compositionally biased region" description="Pro residues" evidence="4">
    <location>
        <begin position="91"/>
        <end position="100"/>
    </location>
</feature>
<dbReference type="OrthoDB" id="2501249at2759"/>
<feature type="compositionally biased region" description="Low complexity" evidence="4">
    <location>
        <begin position="81"/>
        <end position="90"/>
    </location>
</feature>
<proteinExistence type="inferred from homology"/>
<evidence type="ECO:0000256" key="4">
    <source>
        <dbReference type="SAM" id="MobiDB-lite"/>
    </source>
</evidence>
<dbReference type="AlphaFoldDB" id="A0A9P9J6F1"/>
<dbReference type="EMBL" id="JAGMUV010000008">
    <property type="protein sequence ID" value="KAH7146295.1"/>
    <property type="molecule type" value="Genomic_DNA"/>
</dbReference>
<sequence length="243" mass="26822">MATTSRLGSAMLSSPMLSRLSAPTSHRAFSTSIALRAGPFDRDAPPPKRMNPLVGNISRRQPTEKEPQARNPAPPRPTKKQPPAAASPEADLPPPPPPPDSILANIALKPTEQQHPYTAAKTARPFNLDIASIIANKSMAFGEDIGSDPMNRPIIRAKAVTGRTVFIKGRPSQTTGTSPVSALRILSRLVREQHIKTKFHSQKFHERKGLKKKRLKSQRWRARFKIGFKAAVSRVMELKKQGW</sequence>
<comment type="similarity">
    <text evidence="1">Belongs to the bacterial ribosomal protein bS21 family.</text>
</comment>
<evidence type="ECO:0000256" key="2">
    <source>
        <dbReference type="ARBA" id="ARBA00022980"/>
    </source>
</evidence>
<feature type="region of interest" description="Disordered" evidence="4">
    <location>
        <begin position="1"/>
        <end position="104"/>
    </location>
</feature>
<feature type="compositionally biased region" description="Polar residues" evidence="4">
    <location>
        <begin position="1"/>
        <end position="33"/>
    </location>
</feature>